<accession>A0A6N9Q3W0</accession>
<dbReference type="PANTHER" id="PTHR42756:SF1">
    <property type="entry name" value="TRANSCRIPTIONAL REPRESSOR OF EMRAB OPERON"/>
    <property type="match status" value="1"/>
</dbReference>
<reference evidence="10 11" key="1">
    <citation type="submission" date="2019-01" db="EMBL/GenBank/DDBJ databases">
        <title>Chengkuizengella sp. nov., isolated from deep-sea sediment of East Pacific Ocean.</title>
        <authorList>
            <person name="Yang J."/>
            <person name="Lai Q."/>
            <person name="Shao Z."/>
        </authorList>
    </citation>
    <scope>NUCLEOTIDE SEQUENCE [LARGE SCALE GENOMIC DNA]</scope>
    <source>
        <strain evidence="10 11">YPA3-1-1</strain>
    </source>
</reference>
<keyword evidence="3" id="KW-0805">Transcription regulation</keyword>
<dbReference type="FunFam" id="1.10.10.10:FF:000163">
    <property type="entry name" value="MarR family transcriptional regulator"/>
    <property type="match status" value="1"/>
</dbReference>
<dbReference type="GO" id="GO:0005737">
    <property type="term" value="C:cytoplasm"/>
    <property type="evidence" value="ECO:0007669"/>
    <property type="project" value="UniProtKB-SubCell"/>
</dbReference>
<evidence type="ECO:0000313" key="10">
    <source>
        <dbReference type="EMBL" id="NBI29451.1"/>
    </source>
</evidence>
<evidence type="ECO:0000256" key="4">
    <source>
        <dbReference type="ARBA" id="ARBA00023125"/>
    </source>
</evidence>
<dbReference type="PROSITE" id="PS50995">
    <property type="entry name" value="HTH_MARR_2"/>
    <property type="match status" value="1"/>
</dbReference>
<evidence type="ECO:0000256" key="7">
    <source>
        <dbReference type="ARBA" id="ARBA00047188"/>
    </source>
</evidence>
<keyword evidence="2" id="KW-0963">Cytoplasm</keyword>
<comment type="caution">
    <text evidence="10">The sequence shown here is derived from an EMBL/GenBank/DDBJ whole genome shotgun (WGS) entry which is preliminary data.</text>
</comment>
<sequence>MMDEPLKIENQLCFSIYALSKEFTKLYNLFLKDMNVTYPQYLVLLVLWEQNELTVKQLGENLLLDSGTLTPLLKRMEEADIVKRERSRDDERKVLVSLTNKGIDLKEKAEKIPVCLAEKIGLSPQEFQKKLDENRDLLSKILEAVES</sequence>
<evidence type="ECO:0000259" key="9">
    <source>
        <dbReference type="PROSITE" id="PS50995"/>
    </source>
</evidence>
<dbReference type="AlphaFoldDB" id="A0A6N9Q3W0"/>
<dbReference type="GO" id="GO:0003700">
    <property type="term" value="F:DNA-binding transcription factor activity"/>
    <property type="evidence" value="ECO:0007669"/>
    <property type="project" value="InterPro"/>
</dbReference>
<evidence type="ECO:0000256" key="2">
    <source>
        <dbReference type="ARBA" id="ARBA00022490"/>
    </source>
</evidence>
<dbReference type="PANTHER" id="PTHR42756">
    <property type="entry name" value="TRANSCRIPTIONAL REGULATOR, MARR"/>
    <property type="match status" value="1"/>
</dbReference>
<dbReference type="InterPro" id="IPR036390">
    <property type="entry name" value="WH_DNA-bd_sf"/>
</dbReference>
<dbReference type="OrthoDB" id="9806864at2"/>
<comment type="similarity">
    <text evidence="6">Belongs to the SarZ family.</text>
</comment>
<keyword evidence="5" id="KW-0804">Transcription</keyword>
<dbReference type="PRINTS" id="PR00598">
    <property type="entry name" value="HTHMARR"/>
</dbReference>
<dbReference type="InterPro" id="IPR000835">
    <property type="entry name" value="HTH_MarR-typ"/>
</dbReference>
<evidence type="ECO:0000256" key="5">
    <source>
        <dbReference type="ARBA" id="ARBA00023163"/>
    </source>
</evidence>
<keyword evidence="4" id="KW-0238">DNA-binding</keyword>
<evidence type="ECO:0000256" key="8">
    <source>
        <dbReference type="ARBA" id="ARBA00047207"/>
    </source>
</evidence>
<dbReference type="Gene3D" id="1.10.10.10">
    <property type="entry name" value="Winged helix-like DNA-binding domain superfamily/Winged helix DNA-binding domain"/>
    <property type="match status" value="1"/>
</dbReference>
<evidence type="ECO:0000256" key="1">
    <source>
        <dbReference type="ARBA" id="ARBA00004496"/>
    </source>
</evidence>
<dbReference type="RefSeq" id="WP_160646255.1">
    <property type="nucleotide sequence ID" value="NZ_SIJB01000024.1"/>
</dbReference>
<comment type="subcellular location">
    <subcellularLocation>
        <location evidence="1">Cytoplasm</location>
    </subcellularLocation>
</comment>
<dbReference type="InterPro" id="IPR036388">
    <property type="entry name" value="WH-like_DNA-bd_sf"/>
</dbReference>
<evidence type="ECO:0000256" key="6">
    <source>
        <dbReference type="ARBA" id="ARBA00046337"/>
    </source>
</evidence>
<organism evidence="10 11">
    <name type="scientific">Chengkuizengella marina</name>
    <dbReference type="NCBI Taxonomy" id="2507566"/>
    <lineage>
        <taxon>Bacteria</taxon>
        <taxon>Bacillati</taxon>
        <taxon>Bacillota</taxon>
        <taxon>Bacilli</taxon>
        <taxon>Bacillales</taxon>
        <taxon>Paenibacillaceae</taxon>
        <taxon>Chengkuizengella</taxon>
    </lineage>
</organism>
<dbReference type="InterPro" id="IPR055166">
    <property type="entry name" value="Transc_reg_Sar_Rot_HTH"/>
</dbReference>
<keyword evidence="11" id="KW-1185">Reference proteome</keyword>
<dbReference type="EMBL" id="SIJB01000024">
    <property type="protein sequence ID" value="NBI29451.1"/>
    <property type="molecule type" value="Genomic_DNA"/>
</dbReference>
<dbReference type="Proteomes" id="UP000448943">
    <property type="component" value="Unassembled WGS sequence"/>
</dbReference>
<dbReference type="GO" id="GO:0003677">
    <property type="term" value="F:DNA binding"/>
    <property type="evidence" value="ECO:0007669"/>
    <property type="project" value="UniProtKB-KW"/>
</dbReference>
<dbReference type="Pfam" id="PF22381">
    <property type="entry name" value="Staph_reg_Sar_Rot"/>
    <property type="match status" value="1"/>
</dbReference>
<dbReference type="SUPFAM" id="SSF46785">
    <property type="entry name" value="Winged helix' DNA-binding domain"/>
    <property type="match status" value="1"/>
</dbReference>
<name>A0A6N9Q3W0_9BACL</name>
<evidence type="ECO:0000256" key="3">
    <source>
        <dbReference type="ARBA" id="ARBA00023015"/>
    </source>
</evidence>
<proteinExistence type="inferred from homology"/>
<protein>
    <recommendedName>
        <fullName evidence="7">HTH-type transcriptional regulator SarZ</fullName>
    </recommendedName>
    <alternativeName>
        <fullName evidence="8">Staphylococcal accessory regulator Z</fullName>
    </alternativeName>
</protein>
<feature type="domain" description="HTH marR-type" evidence="9">
    <location>
        <begin position="9"/>
        <end position="143"/>
    </location>
</feature>
<dbReference type="SMART" id="SM00347">
    <property type="entry name" value="HTH_MARR"/>
    <property type="match status" value="1"/>
</dbReference>
<gene>
    <name evidence="10" type="ORF">ERL59_10805</name>
</gene>
<evidence type="ECO:0000313" key="11">
    <source>
        <dbReference type="Proteomes" id="UP000448943"/>
    </source>
</evidence>